<evidence type="ECO:0000256" key="1">
    <source>
        <dbReference type="SAM" id="MobiDB-lite"/>
    </source>
</evidence>
<dbReference type="STRING" id="913774.A0A0C3CMV2"/>
<feature type="region of interest" description="Disordered" evidence="1">
    <location>
        <begin position="1"/>
        <end position="80"/>
    </location>
</feature>
<organism evidence="2 3">
    <name type="scientific">Oidiodendron maius (strain Zn)</name>
    <dbReference type="NCBI Taxonomy" id="913774"/>
    <lineage>
        <taxon>Eukaryota</taxon>
        <taxon>Fungi</taxon>
        <taxon>Dikarya</taxon>
        <taxon>Ascomycota</taxon>
        <taxon>Pezizomycotina</taxon>
        <taxon>Leotiomycetes</taxon>
        <taxon>Leotiomycetes incertae sedis</taxon>
        <taxon>Myxotrichaceae</taxon>
        <taxon>Oidiodendron</taxon>
    </lineage>
</organism>
<gene>
    <name evidence="2" type="ORF">OIDMADRAFT_180581</name>
</gene>
<dbReference type="EMBL" id="KN832877">
    <property type="protein sequence ID" value="KIN00329.1"/>
    <property type="molecule type" value="Genomic_DNA"/>
</dbReference>
<evidence type="ECO:0000313" key="2">
    <source>
        <dbReference type="EMBL" id="KIN00329.1"/>
    </source>
</evidence>
<dbReference type="HOGENOM" id="CLU_038290_2_1_1"/>
<feature type="compositionally biased region" description="Polar residues" evidence="1">
    <location>
        <begin position="316"/>
        <end position="338"/>
    </location>
</feature>
<dbReference type="InParanoid" id="A0A0C3CMV2"/>
<sequence>MPRTLPWMIDRQSTITPSKRRVAPPGLPQKRAKLSEIESDSTNESVQALSTTHGKQDCVKGTSPSSPAPERPTESFMHEGMDNDDQYRMVEDEFLATAQRFTVHLHAAEYKRQEKMVRARNAETISSISRPVTQKMPDHTKRKVEGITRTKIQQEAIQTLFGSKTGPADEQEDSSDDEKLAYFNTTLRGLMDSPRRKAESLSKLQCNVATRAAAGFQRPASQHRQDLNQAQDSPQPKSSLRLGRSSNPVQESLEKLSDLDDDLDAPVPASRFATVKKRLLPSVISHSSSPSQIDEQDSSDVRKPTAAQRPPRSENLRQSINGTSTLHAAQASSNNDASTVRRRLFKSRRDESMVEKGTKDDQDLDLIPTFL</sequence>
<feature type="compositionally biased region" description="Basic and acidic residues" evidence="1">
    <location>
        <begin position="71"/>
        <end position="80"/>
    </location>
</feature>
<dbReference type="Proteomes" id="UP000054321">
    <property type="component" value="Unassembled WGS sequence"/>
</dbReference>
<dbReference type="AlphaFoldDB" id="A0A0C3CMV2"/>
<feature type="compositionally biased region" description="Polar residues" evidence="1">
    <location>
        <begin position="40"/>
        <end position="53"/>
    </location>
</feature>
<name>A0A0C3CMV2_OIDMZ</name>
<reference evidence="3" key="2">
    <citation type="submission" date="2015-01" db="EMBL/GenBank/DDBJ databases">
        <title>Evolutionary Origins and Diversification of the Mycorrhizal Mutualists.</title>
        <authorList>
            <consortium name="DOE Joint Genome Institute"/>
            <consortium name="Mycorrhizal Genomics Consortium"/>
            <person name="Kohler A."/>
            <person name="Kuo A."/>
            <person name="Nagy L.G."/>
            <person name="Floudas D."/>
            <person name="Copeland A."/>
            <person name="Barry K.W."/>
            <person name="Cichocki N."/>
            <person name="Veneault-Fourrey C."/>
            <person name="LaButti K."/>
            <person name="Lindquist E.A."/>
            <person name="Lipzen A."/>
            <person name="Lundell T."/>
            <person name="Morin E."/>
            <person name="Murat C."/>
            <person name="Riley R."/>
            <person name="Ohm R."/>
            <person name="Sun H."/>
            <person name="Tunlid A."/>
            <person name="Henrissat B."/>
            <person name="Grigoriev I.V."/>
            <person name="Hibbett D.S."/>
            <person name="Martin F."/>
        </authorList>
    </citation>
    <scope>NUCLEOTIDE SEQUENCE [LARGE SCALE GENOMIC DNA]</scope>
    <source>
        <strain evidence="3">Zn</strain>
    </source>
</reference>
<feature type="region of interest" description="Disordered" evidence="1">
    <location>
        <begin position="215"/>
        <end position="265"/>
    </location>
</feature>
<feature type="region of interest" description="Disordered" evidence="1">
    <location>
        <begin position="159"/>
        <end position="178"/>
    </location>
</feature>
<dbReference type="OrthoDB" id="5374569at2759"/>
<protein>
    <submittedName>
        <fullName evidence="2">Uncharacterized protein</fullName>
    </submittedName>
</protein>
<reference evidence="2 3" key="1">
    <citation type="submission" date="2014-04" db="EMBL/GenBank/DDBJ databases">
        <authorList>
            <consortium name="DOE Joint Genome Institute"/>
            <person name="Kuo A."/>
            <person name="Martino E."/>
            <person name="Perotto S."/>
            <person name="Kohler A."/>
            <person name="Nagy L.G."/>
            <person name="Floudas D."/>
            <person name="Copeland A."/>
            <person name="Barry K.W."/>
            <person name="Cichocki N."/>
            <person name="Veneault-Fourrey C."/>
            <person name="LaButti K."/>
            <person name="Lindquist E.A."/>
            <person name="Lipzen A."/>
            <person name="Lundell T."/>
            <person name="Morin E."/>
            <person name="Murat C."/>
            <person name="Sun H."/>
            <person name="Tunlid A."/>
            <person name="Henrissat B."/>
            <person name="Grigoriev I.V."/>
            <person name="Hibbett D.S."/>
            <person name="Martin F."/>
            <person name="Nordberg H.P."/>
            <person name="Cantor M.N."/>
            <person name="Hua S.X."/>
        </authorList>
    </citation>
    <scope>NUCLEOTIDE SEQUENCE [LARGE SCALE GENOMIC DNA]</scope>
    <source>
        <strain evidence="2 3">Zn</strain>
    </source>
</reference>
<feature type="region of interest" description="Disordered" evidence="1">
    <location>
        <begin position="284"/>
        <end position="371"/>
    </location>
</feature>
<feature type="compositionally biased region" description="Basic and acidic residues" evidence="1">
    <location>
        <begin position="347"/>
        <end position="361"/>
    </location>
</feature>
<keyword evidence="3" id="KW-1185">Reference proteome</keyword>
<accession>A0A0C3CMV2</accession>
<proteinExistence type="predicted"/>
<feature type="compositionally biased region" description="Polar residues" evidence="1">
    <location>
        <begin position="219"/>
        <end position="250"/>
    </location>
</feature>
<evidence type="ECO:0000313" key="3">
    <source>
        <dbReference type="Proteomes" id="UP000054321"/>
    </source>
</evidence>